<feature type="transmembrane region" description="Helical" evidence="10">
    <location>
        <begin position="6"/>
        <end position="29"/>
    </location>
</feature>
<keyword evidence="13" id="KW-1185">Reference proteome</keyword>
<evidence type="ECO:0000256" key="10">
    <source>
        <dbReference type="SAM" id="Phobius"/>
    </source>
</evidence>
<comment type="catalytic activity">
    <reaction evidence="9">
        <text>3',3'-c-di-GMP + H2O = 5'-phosphoguanylyl(3'-&gt;5')guanosine + H(+)</text>
        <dbReference type="Rhea" id="RHEA:24902"/>
        <dbReference type="ChEBI" id="CHEBI:15377"/>
        <dbReference type="ChEBI" id="CHEBI:15378"/>
        <dbReference type="ChEBI" id="CHEBI:58754"/>
        <dbReference type="ChEBI" id="CHEBI:58805"/>
        <dbReference type="EC" id="3.1.4.52"/>
    </reaction>
</comment>
<dbReference type="Pfam" id="PF12792">
    <property type="entry name" value="CSS-motif"/>
    <property type="match status" value="1"/>
</dbReference>
<dbReference type="PANTHER" id="PTHR33121:SF81">
    <property type="entry name" value="CYCLIC DI-GMP PHOSPHODIESTERASE PDEB-RELATED"/>
    <property type="match status" value="1"/>
</dbReference>
<evidence type="ECO:0000256" key="1">
    <source>
        <dbReference type="ARBA" id="ARBA00004651"/>
    </source>
</evidence>
<sequence>MTTRHLVGLITGVLIMAIFLPILLSIWLAQREAHKQFIDEQETYASRVLVRTEQVMNQAKGALREMDAMQVSGCGPEHLQAMRRLSYSWRYIQEVLFLDGLTVKCSSLESNSTHFTFPKPDRIIPAGYRAWYTDQNDLGIRRYMAAFASDHHMVIIDPISFIDVIPFTNSTTQVALISTHNNRVLASSASLDQQAWQRIQQEHLETLTRDNVVYTVRQFPDLQVAIMTWSSTLPLTARLRHQLMIWVPAGVLLSLLACWLIIRVLKHLQSPRQRMLDALNNADISVYYQPIVSISDGKVMGCEALARWKQADGSYLSPEIFIPLAEQTGLITHLTESVVKTVFHDLGKWLSLHPDVHVSINLSVADFQSVVLQTLLHQQLRIWNVRPQQVALELTERGFADPKTTLPAIKAYRKAGHAIYIDDFGTGYSSLSYLQDLEVDTLKLDKSFVDALEYAQVTPYIIEMAKTLQLNVVAEGIETPCQAKWLHEHGVQFGQGWLYSKALPKEAFIIWSENNLRTHATSGKTSSPA</sequence>
<dbReference type="EMBL" id="PYHO01000011">
    <property type="protein sequence ID" value="PSR45938.1"/>
    <property type="molecule type" value="Genomic_DNA"/>
</dbReference>
<dbReference type="InterPro" id="IPR001633">
    <property type="entry name" value="EAL_dom"/>
</dbReference>
<feature type="domain" description="EAL" evidence="11">
    <location>
        <begin position="268"/>
        <end position="516"/>
    </location>
</feature>
<keyword evidence="5 10" id="KW-0812">Transmembrane</keyword>
<evidence type="ECO:0000256" key="4">
    <source>
        <dbReference type="ARBA" id="ARBA00022636"/>
    </source>
</evidence>
<dbReference type="SUPFAM" id="SSF141868">
    <property type="entry name" value="EAL domain-like"/>
    <property type="match status" value="1"/>
</dbReference>
<dbReference type="Proteomes" id="UP000240892">
    <property type="component" value="Unassembled WGS sequence"/>
</dbReference>
<comment type="caution">
    <text evidence="12">The sequence shown here is derived from an EMBL/GenBank/DDBJ whole genome shotgun (WGS) entry which is preliminary data.</text>
</comment>
<protein>
    <recommendedName>
        <fullName evidence="2">cyclic-guanylate-specific phosphodiesterase</fullName>
        <ecNumber evidence="2">3.1.4.52</ecNumber>
    </recommendedName>
</protein>
<evidence type="ECO:0000256" key="5">
    <source>
        <dbReference type="ARBA" id="ARBA00022692"/>
    </source>
</evidence>
<evidence type="ECO:0000313" key="13">
    <source>
        <dbReference type="Proteomes" id="UP000240892"/>
    </source>
</evidence>
<comment type="subcellular location">
    <subcellularLocation>
        <location evidence="1">Cell membrane</location>
        <topology evidence="1">Multi-pass membrane protein</topology>
    </subcellularLocation>
</comment>
<evidence type="ECO:0000256" key="9">
    <source>
        <dbReference type="ARBA" id="ARBA00034290"/>
    </source>
</evidence>
<organism evidence="12 13">
    <name type="scientific">Kluyvera genomosp. 2</name>
    <dbReference type="NCBI Taxonomy" id="2774054"/>
    <lineage>
        <taxon>Bacteria</taxon>
        <taxon>Pseudomonadati</taxon>
        <taxon>Pseudomonadota</taxon>
        <taxon>Gammaproteobacteria</taxon>
        <taxon>Enterobacterales</taxon>
        <taxon>Enterobacteriaceae</taxon>
        <taxon>Kluyvera</taxon>
    </lineage>
</organism>
<dbReference type="CDD" id="cd01948">
    <property type="entry name" value="EAL"/>
    <property type="match status" value="1"/>
</dbReference>
<dbReference type="GO" id="GO:0005886">
    <property type="term" value="C:plasma membrane"/>
    <property type="evidence" value="ECO:0007669"/>
    <property type="project" value="UniProtKB-SubCell"/>
</dbReference>
<dbReference type="EC" id="3.1.4.52" evidence="2"/>
<evidence type="ECO:0000256" key="8">
    <source>
        <dbReference type="ARBA" id="ARBA00023136"/>
    </source>
</evidence>
<reference evidence="12 13" key="1">
    <citation type="submission" date="2018-03" db="EMBL/GenBank/DDBJ databases">
        <title>First report of an OXA-48+CTX-M-M-producing Kluyvera ascorbata clone recovered from patients admitted in a University Hospital in Madrid, Spain.</title>
        <authorList>
            <person name="Hernandez-Garcia M."/>
            <person name="Leon-Sampedro R."/>
            <person name="Perez-Viso B."/>
            <person name="Morosini M.I."/>
            <person name="Lopez-Fresnena N."/>
            <person name="Coque T.M."/>
            <person name="Bonten M."/>
            <person name="Malhotra-Kumar S."/>
            <person name="Ruiz-Garbajosa P."/>
            <person name="Canton R."/>
        </authorList>
    </citation>
    <scope>NUCLEOTIDE SEQUENCE [LARGE SCALE GENOMIC DNA]</scope>
    <source>
        <strain evidence="12 13">KA2</strain>
    </source>
</reference>
<dbReference type="RefSeq" id="WP_106927940.1">
    <property type="nucleotide sequence ID" value="NZ_CABMMU010000011.1"/>
</dbReference>
<keyword evidence="8 10" id="KW-0472">Membrane</keyword>
<dbReference type="AlphaFoldDB" id="A0A2T2Y0D3"/>
<keyword evidence="3" id="KW-1003">Cell membrane</keyword>
<dbReference type="PROSITE" id="PS50883">
    <property type="entry name" value="EAL"/>
    <property type="match status" value="1"/>
</dbReference>
<keyword evidence="7 10" id="KW-1133">Transmembrane helix</keyword>
<evidence type="ECO:0000256" key="2">
    <source>
        <dbReference type="ARBA" id="ARBA00012282"/>
    </source>
</evidence>
<evidence type="ECO:0000256" key="7">
    <source>
        <dbReference type="ARBA" id="ARBA00022989"/>
    </source>
</evidence>
<keyword evidence="4" id="KW-0973">c-di-GMP</keyword>
<dbReference type="GO" id="GO:0071111">
    <property type="term" value="F:cyclic-guanylate-specific phosphodiesterase activity"/>
    <property type="evidence" value="ECO:0007669"/>
    <property type="project" value="UniProtKB-EC"/>
</dbReference>
<dbReference type="Gene3D" id="3.20.20.450">
    <property type="entry name" value="EAL domain"/>
    <property type="match status" value="1"/>
</dbReference>
<gene>
    <name evidence="12" type="ORF">C8256_14630</name>
</gene>
<dbReference type="STRING" id="1006000.GKAS_00481"/>
<dbReference type="PANTHER" id="PTHR33121">
    <property type="entry name" value="CYCLIC DI-GMP PHOSPHODIESTERASE PDEF"/>
    <property type="match status" value="1"/>
</dbReference>
<dbReference type="InterPro" id="IPR050706">
    <property type="entry name" value="Cyclic-di-GMP_PDE-like"/>
</dbReference>
<dbReference type="InterPro" id="IPR035919">
    <property type="entry name" value="EAL_sf"/>
</dbReference>
<evidence type="ECO:0000259" key="11">
    <source>
        <dbReference type="PROSITE" id="PS50883"/>
    </source>
</evidence>
<keyword evidence="6" id="KW-0378">Hydrolase</keyword>
<accession>A0A2T2Y0D3</accession>
<evidence type="ECO:0000256" key="3">
    <source>
        <dbReference type="ARBA" id="ARBA00022475"/>
    </source>
</evidence>
<proteinExistence type="predicted"/>
<dbReference type="InterPro" id="IPR024744">
    <property type="entry name" value="CSS-motif_dom"/>
</dbReference>
<dbReference type="Pfam" id="PF00563">
    <property type="entry name" value="EAL"/>
    <property type="match status" value="1"/>
</dbReference>
<feature type="transmembrane region" description="Helical" evidence="10">
    <location>
        <begin position="243"/>
        <end position="262"/>
    </location>
</feature>
<evidence type="ECO:0000256" key="6">
    <source>
        <dbReference type="ARBA" id="ARBA00022801"/>
    </source>
</evidence>
<evidence type="ECO:0000313" key="12">
    <source>
        <dbReference type="EMBL" id="PSR45938.1"/>
    </source>
</evidence>
<dbReference type="SMART" id="SM00052">
    <property type="entry name" value="EAL"/>
    <property type="match status" value="1"/>
</dbReference>
<name>A0A2T2Y0D3_9ENTR</name>